<feature type="active site" evidence="3">
    <location>
        <position position="258"/>
    </location>
</feature>
<dbReference type="Proteomes" id="UP000245609">
    <property type="component" value="Unassembled WGS sequence"/>
</dbReference>
<dbReference type="InterPro" id="IPR015590">
    <property type="entry name" value="Aldehyde_DH_dom"/>
</dbReference>
<organism evidence="6 7">
    <name type="scientific">Smittium megazygosporum</name>
    <dbReference type="NCBI Taxonomy" id="133381"/>
    <lineage>
        <taxon>Eukaryota</taxon>
        <taxon>Fungi</taxon>
        <taxon>Fungi incertae sedis</taxon>
        <taxon>Zoopagomycota</taxon>
        <taxon>Kickxellomycotina</taxon>
        <taxon>Harpellomycetes</taxon>
        <taxon>Harpellales</taxon>
        <taxon>Legeriomycetaceae</taxon>
        <taxon>Smittium</taxon>
    </lineage>
</organism>
<keyword evidence="7" id="KW-1185">Reference proteome</keyword>
<evidence type="ECO:0000256" key="4">
    <source>
        <dbReference type="RuleBase" id="RU003345"/>
    </source>
</evidence>
<dbReference type="InterPro" id="IPR016162">
    <property type="entry name" value="Ald_DH_N"/>
</dbReference>
<evidence type="ECO:0000313" key="7">
    <source>
        <dbReference type="Proteomes" id="UP000245609"/>
    </source>
</evidence>
<dbReference type="STRING" id="133381.A0A2T9ZA77"/>
<proteinExistence type="inferred from homology"/>
<evidence type="ECO:0000256" key="1">
    <source>
        <dbReference type="ARBA" id="ARBA00009986"/>
    </source>
</evidence>
<dbReference type="Gene3D" id="3.40.309.10">
    <property type="entry name" value="Aldehyde Dehydrogenase, Chain A, domain 2"/>
    <property type="match status" value="1"/>
</dbReference>
<gene>
    <name evidence="6" type="ORF">BB560_004107</name>
</gene>
<dbReference type="Gene3D" id="3.40.605.10">
    <property type="entry name" value="Aldehyde Dehydrogenase, Chain A, domain 1"/>
    <property type="match status" value="1"/>
</dbReference>
<dbReference type="EMBL" id="MBFS01001045">
    <property type="protein sequence ID" value="PVV01472.1"/>
    <property type="molecule type" value="Genomic_DNA"/>
</dbReference>
<keyword evidence="2 4" id="KW-0560">Oxidoreductase</keyword>
<dbReference type="GO" id="GO:0016620">
    <property type="term" value="F:oxidoreductase activity, acting on the aldehyde or oxo group of donors, NAD or NADP as acceptor"/>
    <property type="evidence" value="ECO:0007669"/>
    <property type="project" value="InterPro"/>
</dbReference>
<dbReference type="FunFam" id="3.40.605.10:FF:000007">
    <property type="entry name" value="NAD/NADP-dependent betaine aldehyde dehydrogenase"/>
    <property type="match status" value="1"/>
</dbReference>
<dbReference type="InterPro" id="IPR016163">
    <property type="entry name" value="Ald_DH_C"/>
</dbReference>
<evidence type="ECO:0000256" key="3">
    <source>
        <dbReference type="PROSITE-ProRule" id="PRU10007"/>
    </source>
</evidence>
<sequence length="488" mass="52827">MNSLKYLSKLYVGGKWIASSGSKLYSVINPTSASEICQVVDANTKDVDSAVEAAKAAFETGPWYNLESGASRRDSLLKISHLIEQNKNLLAEVESINTGKIISDSLWEIQDCADLFKFYAGFADKLSSRYVSYGTLNQLEMHTIKEPIGVCGMISSFNYPLNLVSWKIAPALAMGNTVVVKPAPQTPLSLLLFAHLLDEASILPKGVFNVVTGGVEPGAAMVNNPNINKISFTGSLNGGRAVNKSAAASANFKGVTLELGGKSPVVVMDDADLDNAVENIILGIFSNAGMNCSAGSKLYIQKGAYDKLLQLLVKRAQSISQTITSDFKTSSMGPLIDSILMNKVETLVQQAISSKDATLLSGGKRWSGAPGYYYEPTILTNVKQDSPISKTEIFGPVLCVMEPISDLDEVINIESRSEFGLASAIFSSSSKSIHKFKRNMKAGTCWVNMYNLCTPDLPFGGFKNSGFGKELGHEVINEYYTERSYKKR</sequence>
<accession>A0A2T9ZA77</accession>
<protein>
    <recommendedName>
        <fullName evidence="5">Aldehyde dehydrogenase domain-containing protein</fullName>
    </recommendedName>
</protein>
<comment type="caution">
    <text evidence="6">The sequence shown here is derived from an EMBL/GenBank/DDBJ whole genome shotgun (WGS) entry which is preliminary data.</text>
</comment>
<dbReference type="PANTHER" id="PTHR11699">
    <property type="entry name" value="ALDEHYDE DEHYDROGENASE-RELATED"/>
    <property type="match status" value="1"/>
</dbReference>
<evidence type="ECO:0000259" key="5">
    <source>
        <dbReference type="Pfam" id="PF00171"/>
    </source>
</evidence>
<dbReference type="PROSITE" id="PS00687">
    <property type="entry name" value="ALDEHYDE_DEHYDR_GLU"/>
    <property type="match status" value="1"/>
</dbReference>
<evidence type="ECO:0000256" key="2">
    <source>
        <dbReference type="ARBA" id="ARBA00023002"/>
    </source>
</evidence>
<evidence type="ECO:0000313" key="6">
    <source>
        <dbReference type="EMBL" id="PVV01472.1"/>
    </source>
</evidence>
<dbReference type="InterPro" id="IPR029510">
    <property type="entry name" value="Ald_DH_CS_GLU"/>
</dbReference>
<dbReference type="Pfam" id="PF00171">
    <property type="entry name" value="Aldedh"/>
    <property type="match status" value="1"/>
</dbReference>
<dbReference type="AlphaFoldDB" id="A0A2T9ZA77"/>
<name>A0A2T9ZA77_9FUNG</name>
<dbReference type="SUPFAM" id="SSF53720">
    <property type="entry name" value="ALDH-like"/>
    <property type="match status" value="1"/>
</dbReference>
<comment type="similarity">
    <text evidence="1 4">Belongs to the aldehyde dehydrogenase family.</text>
</comment>
<feature type="domain" description="Aldehyde dehydrogenase" evidence="5">
    <location>
        <begin position="16"/>
        <end position="481"/>
    </location>
</feature>
<reference evidence="6 7" key="1">
    <citation type="journal article" date="2018" name="MBio">
        <title>Comparative Genomics Reveals the Core Gene Toolbox for the Fungus-Insect Symbiosis.</title>
        <authorList>
            <person name="Wang Y."/>
            <person name="Stata M."/>
            <person name="Wang W."/>
            <person name="Stajich J.E."/>
            <person name="White M.M."/>
            <person name="Moncalvo J.M."/>
        </authorList>
    </citation>
    <scope>NUCLEOTIDE SEQUENCE [LARGE SCALE GENOMIC DNA]</scope>
    <source>
        <strain evidence="6 7">SC-DP-2</strain>
    </source>
</reference>
<dbReference type="InterPro" id="IPR016161">
    <property type="entry name" value="Ald_DH/histidinol_DH"/>
</dbReference>
<dbReference type="OrthoDB" id="310895at2759"/>